<dbReference type="GO" id="GO:0015074">
    <property type="term" value="P:DNA integration"/>
    <property type="evidence" value="ECO:0007669"/>
    <property type="project" value="InterPro"/>
</dbReference>
<dbReference type="WBParaSite" id="TCONS_00013591.p1">
    <property type="protein sequence ID" value="TCONS_00013591.p1"/>
    <property type="gene ID" value="XLOC_008370"/>
</dbReference>
<dbReference type="PROSITE" id="PS50879">
    <property type="entry name" value="RNASE_H_1"/>
    <property type="match status" value="1"/>
</dbReference>
<proteinExistence type="predicted"/>
<dbReference type="InterPro" id="IPR041588">
    <property type="entry name" value="Integrase_H2C2"/>
</dbReference>
<dbReference type="InterPro" id="IPR001584">
    <property type="entry name" value="Integrase_cat-core"/>
</dbReference>
<dbReference type="PANTHER" id="PTHR37984">
    <property type="entry name" value="PROTEIN CBG26694"/>
    <property type="match status" value="1"/>
</dbReference>
<dbReference type="Proteomes" id="UP000035681">
    <property type="component" value="Unplaced"/>
</dbReference>
<dbReference type="GO" id="GO:0004523">
    <property type="term" value="F:RNA-DNA hybrid ribonuclease activity"/>
    <property type="evidence" value="ECO:0007669"/>
    <property type="project" value="InterPro"/>
</dbReference>
<dbReference type="EC" id="2.7.7.49" evidence="1"/>
<dbReference type="InterPro" id="IPR043502">
    <property type="entry name" value="DNA/RNA_pol_sf"/>
</dbReference>
<dbReference type="Pfam" id="PF00075">
    <property type="entry name" value="RNase_H"/>
    <property type="match status" value="1"/>
</dbReference>
<dbReference type="PROSITE" id="PS50994">
    <property type="entry name" value="INTEGRASE"/>
    <property type="match status" value="1"/>
</dbReference>
<accession>A0A0K0E5U1</accession>
<dbReference type="GO" id="GO:0042575">
    <property type="term" value="C:DNA polymerase complex"/>
    <property type="evidence" value="ECO:0007669"/>
    <property type="project" value="UniProtKB-ARBA"/>
</dbReference>
<organism evidence="5">
    <name type="scientific">Strongyloides stercoralis</name>
    <name type="common">Threadworm</name>
    <dbReference type="NCBI Taxonomy" id="6248"/>
    <lineage>
        <taxon>Eukaryota</taxon>
        <taxon>Metazoa</taxon>
        <taxon>Ecdysozoa</taxon>
        <taxon>Nematoda</taxon>
        <taxon>Chromadorea</taxon>
        <taxon>Rhabditida</taxon>
        <taxon>Tylenchina</taxon>
        <taxon>Panagrolaimomorpha</taxon>
        <taxon>Strongyloidoidea</taxon>
        <taxon>Strongyloididae</taxon>
        <taxon>Strongyloides</taxon>
    </lineage>
</organism>
<dbReference type="InterPro" id="IPR000477">
    <property type="entry name" value="RT_dom"/>
</dbReference>
<evidence type="ECO:0000256" key="1">
    <source>
        <dbReference type="ARBA" id="ARBA00012493"/>
    </source>
</evidence>
<dbReference type="AlphaFoldDB" id="A0A0K0E5U1"/>
<dbReference type="PANTHER" id="PTHR37984:SF9">
    <property type="entry name" value="INTEGRASE CATALYTIC DOMAIN-CONTAINING PROTEIN"/>
    <property type="match status" value="1"/>
</dbReference>
<evidence type="ECO:0000259" key="2">
    <source>
        <dbReference type="PROSITE" id="PS50879"/>
    </source>
</evidence>
<dbReference type="InterPro" id="IPR036397">
    <property type="entry name" value="RNaseH_sf"/>
</dbReference>
<evidence type="ECO:0000313" key="4">
    <source>
        <dbReference type="Proteomes" id="UP000035681"/>
    </source>
</evidence>
<feature type="domain" description="RNase H type-1" evidence="2">
    <location>
        <begin position="1259"/>
        <end position="1407"/>
    </location>
</feature>
<evidence type="ECO:0000313" key="5">
    <source>
        <dbReference type="WBParaSite" id="SSTP_0000487500.1"/>
    </source>
</evidence>
<dbReference type="InterPro" id="IPR050951">
    <property type="entry name" value="Retrovirus_Pol_polyprotein"/>
</dbReference>
<dbReference type="WBParaSite" id="SSTP_0000487500.1">
    <property type="protein sequence ID" value="SSTP_0000487500.1"/>
    <property type="gene ID" value="SSTP_0000487500"/>
</dbReference>
<keyword evidence="4" id="KW-1185">Reference proteome</keyword>
<sequence length="1419" mass="162075">MTNHLGEDERVSKLIECIPKLWMDQISRKVLLKSELDMFSGDLILQYVEEIANLEINSEPSSVLVSKLFNVKFDYKSDAACCRLLNDLEEAACSIISESSQEELVRLFFVQLIPVRLKKELCTEPALPSYEKISSFARLQDAQFKHTSYFKKDDNIIVKHDHEKKDVATKDRSKKEWQSTLTDRDTKTIKKEITFHQNISTIDNSATSFASTNCTFGHELITEIFGLDSCAQICTITKDVFEKLSETTKNSLTTTDNQVVIKGVHNSISYSMGYIDTIISIHDYKLNKVPIRVYVDPLSSMCLLSCNFMKHHHINPMESVSSRPPSDNHFLGITMGDNCESIKTFLLEEQSKILIDPDYEPGNKITVHFEVHSSYKPRRYPPIAIPDDIADQVKQILDADVKKNWIRKVVTGEVIQNMNQCVIAKREGKPPRLCYSCIHVNRFIKPIDMPTLPNIKQLLLESNIQTLSIWDINAAFNRLNLSDECKQYCYINTPYGVYQSNVLVFGLKCAPALYYKTIKKIMEGLESYVIIYMDDLLNIAPLDIHQSINLEILSRLRNFNFKLSKDKCMVNVSRVSFLGIDIDTTRGLLLPKHKMDAMLEIKTPKTAKELKAALAKFQYYAQFIPSYSILVDNLHSFTTKKGVIDDIIREQFHALKHGISKSIALQTIQSNCKGITIIVDASDHAFAYLMLCEYEHGSCPFSLGGRILKKYEKNYSLHLKLLLALQEALQCNSTICSAFQVTCCSKLKGLQHIVAEVPIVVRNTSQRILSKLIPYDVHFRVIDTDKHIISMMIEANYDTRTSIDELIVFSQQIAEPFQHLKIDIDDLKHSYKSDKDIEILLDIKTNGWSEIKQKKLDPVFRDHSKTFIIEKDLIFMDGKVVIPKSMSNQVVDQLHENHQSADAMLKIARKFFLFSGMYSKIKNTYDSCNLCITNRRNKRLAVHSWPPSEHVRERYHADVGEFEKKKFLGVYDTFSGYIMSFPLKSLSSNELIAKYIELFNYYGKPLLLVSDNALAFASEHTLAFLQSHNVCAMFSVPTVSISNGYAERCIGLIKSQLKKELSRSKSFNEALQHSQLVLNSRLTHGARSATEIFFGYDESIENILSKYATSPCPMNISCKFKKNRKEDIWYDGTVIERISPSLYKIESENKYWVRKHDHINFLSPEGKLVKNPEALTTEVNAHNIIDSNNSELHADFSDTLEKIDLIKLMQREDIYPRSIQRPNRARKRSMSPRKSNDFEIPGLYELKSQKEVEDFVKLHGIKLIGSSDGSCDKGKGFGYVINLNGKSIIKKSVKCGNNSSAQFLELVGAVQCLKEMVRHNNTQELKNRKALILLDSSYAARALSEDLKIWTRNNFLKTDGSKLVHERFIREARNLLKKIDLFVCKVPGHKDVELNIIADKLAREGAAKPLNKVISFSAM</sequence>
<dbReference type="GO" id="GO:0003964">
    <property type="term" value="F:RNA-directed DNA polymerase activity"/>
    <property type="evidence" value="ECO:0007669"/>
    <property type="project" value="UniProtKB-EC"/>
</dbReference>
<dbReference type="Gene3D" id="3.30.420.10">
    <property type="entry name" value="Ribonuclease H-like superfamily/Ribonuclease H"/>
    <property type="match status" value="2"/>
</dbReference>
<dbReference type="GO" id="GO:0003676">
    <property type="term" value="F:nucleic acid binding"/>
    <property type="evidence" value="ECO:0007669"/>
    <property type="project" value="InterPro"/>
</dbReference>
<dbReference type="Gene3D" id="3.10.10.10">
    <property type="entry name" value="HIV Type 1 Reverse Transcriptase, subunit A, domain 1"/>
    <property type="match status" value="1"/>
</dbReference>
<feature type="domain" description="Integrase catalytic" evidence="3">
    <location>
        <begin position="942"/>
        <end position="1099"/>
    </location>
</feature>
<protein>
    <recommendedName>
        <fullName evidence="1">RNA-directed DNA polymerase</fullName>
        <ecNumber evidence="1">2.7.7.49</ecNumber>
    </recommendedName>
</protein>
<dbReference type="SUPFAM" id="SSF56672">
    <property type="entry name" value="DNA/RNA polymerases"/>
    <property type="match status" value="1"/>
</dbReference>
<dbReference type="Gene3D" id="3.30.70.270">
    <property type="match status" value="2"/>
</dbReference>
<dbReference type="STRING" id="6248.A0A0K0E5U1"/>
<name>A0A0K0E5U1_STRER</name>
<reference evidence="5" key="1">
    <citation type="submission" date="2015-08" db="UniProtKB">
        <authorList>
            <consortium name="WormBaseParasite"/>
        </authorList>
    </citation>
    <scope>IDENTIFICATION</scope>
</reference>
<dbReference type="Pfam" id="PF00078">
    <property type="entry name" value="RVT_1"/>
    <property type="match status" value="1"/>
</dbReference>
<dbReference type="InterPro" id="IPR043128">
    <property type="entry name" value="Rev_trsase/Diguanyl_cyclase"/>
</dbReference>
<dbReference type="Pfam" id="PF17921">
    <property type="entry name" value="Integrase_H2C2"/>
    <property type="match status" value="1"/>
</dbReference>
<dbReference type="InterPro" id="IPR012337">
    <property type="entry name" value="RNaseH-like_sf"/>
</dbReference>
<evidence type="ECO:0000259" key="3">
    <source>
        <dbReference type="PROSITE" id="PS50994"/>
    </source>
</evidence>
<dbReference type="SUPFAM" id="SSF53098">
    <property type="entry name" value="Ribonuclease H-like"/>
    <property type="match status" value="2"/>
</dbReference>
<dbReference type="Gene3D" id="1.10.340.70">
    <property type="match status" value="1"/>
</dbReference>
<dbReference type="InterPro" id="IPR002156">
    <property type="entry name" value="RNaseH_domain"/>
</dbReference>